<dbReference type="OrthoDB" id="9802039at2"/>
<reference evidence="4" key="1">
    <citation type="submission" date="2016-10" db="EMBL/GenBank/DDBJ databases">
        <authorList>
            <person name="Varghese N."/>
            <person name="Submissions S."/>
        </authorList>
    </citation>
    <scope>NUCLEOTIDE SEQUENCE [LARGE SCALE GENOMIC DNA]</scope>
    <source>
        <strain evidence="4">DSM 19083</strain>
    </source>
</reference>
<name>A0A1I2CH45_9MICO</name>
<keyword evidence="1 3" id="KW-0238">DNA-binding</keyword>
<organism evidence="3 4">
    <name type="scientific">Flavimobilis marinus</name>
    <dbReference type="NCBI Taxonomy" id="285351"/>
    <lineage>
        <taxon>Bacteria</taxon>
        <taxon>Bacillati</taxon>
        <taxon>Actinomycetota</taxon>
        <taxon>Actinomycetes</taxon>
        <taxon>Micrococcales</taxon>
        <taxon>Jonesiaceae</taxon>
        <taxon>Flavimobilis</taxon>
    </lineage>
</organism>
<dbReference type="AlphaFoldDB" id="A0A1I2CH45"/>
<dbReference type="GO" id="GO:0003677">
    <property type="term" value="F:DNA binding"/>
    <property type="evidence" value="ECO:0007669"/>
    <property type="project" value="UniProtKB-KW"/>
</dbReference>
<dbReference type="Proteomes" id="UP000198520">
    <property type="component" value="Unassembled WGS sequence"/>
</dbReference>
<dbReference type="Gene3D" id="1.10.1660.10">
    <property type="match status" value="1"/>
</dbReference>
<dbReference type="EMBL" id="FONZ01000001">
    <property type="protein sequence ID" value="SFE67445.1"/>
    <property type="molecule type" value="Genomic_DNA"/>
</dbReference>
<dbReference type="Gene3D" id="3.20.80.10">
    <property type="entry name" value="Regulatory factor, effector binding domain"/>
    <property type="match status" value="1"/>
</dbReference>
<dbReference type="PANTHER" id="PTHR30204">
    <property type="entry name" value="REDOX-CYCLING DRUG-SENSING TRANSCRIPTIONAL ACTIVATOR SOXR"/>
    <property type="match status" value="1"/>
</dbReference>
<feature type="domain" description="HTH merR-type" evidence="2">
    <location>
        <begin position="5"/>
        <end position="74"/>
    </location>
</feature>
<dbReference type="SMART" id="SM00422">
    <property type="entry name" value="HTH_MERR"/>
    <property type="match status" value="1"/>
</dbReference>
<dbReference type="STRING" id="285351.SAMN04488035_0120"/>
<dbReference type="InterPro" id="IPR000551">
    <property type="entry name" value="MerR-type_HTH_dom"/>
</dbReference>
<dbReference type="CDD" id="cd00592">
    <property type="entry name" value="HTH_MerR-like"/>
    <property type="match status" value="1"/>
</dbReference>
<evidence type="ECO:0000259" key="2">
    <source>
        <dbReference type="PROSITE" id="PS50937"/>
    </source>
</evidence>
<dbReference type="Pfam" id="PF13411">
    <property type="entry name" value="MerR_1"/>
    <property type="match status" value="1"/>
</dbReference>
<protein>
    <submittedName>
        <fullName evidence="3">DNA-binding transcriptional regulator, MerR family</fullName>
    </submittedName>
</protein>
<dbReference type="GO" id="GO:0003700">
    <property type="term" value="F:DNA-binding transcription factor activity"/>
    <property type="evidence" value="ECO:0007669"/>
    <property type="project" value="InterPro"/>
</dbReference>
<evidence type="ECO:0000256" key="1">
    <source>
        <dbReference type="ARBA" id="ARBA00023125"/>
    </source>
</evidence>
<evidence type="ECO:0000313" key="4">
    <source>
        <dbReference type="Proteomes" id="UP000198520"/>
    </source>
</evidence>
<dbReference type="SUPFAM" id="SSF46955">
    <property type="entry name" value="Putative DNA-binding domain"/>
    <property type="match status" value="1"/>
</dbReference>
<dbReference type="PANTHER" id="PTHR30204:SF97">
    <property type="entry name" value="MERR FAMILY REGULATORY PROTEIN"/>
    <property type="match status" value="1"/>
</dbReference>
<proteinExistence type="predicted"/>
<keyword evidence="4" id="KW-1185">Reference proteome</keyword>
<dbReference type="InterPro" id="IPR011256">
    <property type="entry name" value="Reg_factor_effector_dom_sf"/>
</dbReference>
<evidence type="ECO:0000313" key="3">
    <source>
        <dbReference type="EMBL" id="SFE67445.1"/>
    </source>
</evidence>
<dbReference type="InterPro" id="IPR047057">
    <property type="entry name" value="MerR_fam"/>
</dbReference>
<sequence length="275" mass="29076">MVMSTLTTLQVAQAARLSAKAVRLYADRGLIAMTRAPATGHREFRPGAVDTARQIALLRTLDLSLAQIGEVLGADDPVSAFDAVWAGRRQRLAETLAAGTYARSVLAGCPTLDVGIQSRQVQEQLTLRWTGVATLGDLPATIRDATTMLFGVLHEQSSDLAGSPFVAYHERATESGPGRVSVHVPVAAPLRPPVSTTLAVEPAHDEVFVALTQAEAVAQPFVVSVHDYLRAGALEAGEPCGDDREVYLPAWGHDDVGPVMEVAVPVRRVATGCGA</sequence>
<dbReference type="InterPro" id="IPR009061">
    <property type="entry name" value="DNA-bd_dom_put_sf"/>
</dbReference>
<accession>A0A1I2CH45</accession>
<dbReference type="PROSITE" id="PS50937">
    <property type="entry name" value="HTH_MERR_2"/>
    <property type="match status" value="1"/>
</dbReference>
<gene>
    <name evidence="3" type="ORF">SAMN04488035_0120</name>
</gene>